<name>A7AYE8_MEDG7</name>
<gene>
    <name evidence="1" type="ORF">RUMGNA_00313</name>
</gene>
<reference evidence="1 2" key="2">
    <citation type="submission" date="2007-06" db="EMBL/GenBank/DDBJ databases">
        <title>Draft genome sequence of Ruminococcus gnavus (ATCC 29149).</title>
        <authorList>
            <person name="Sudarsanam P."/>
            <person name="Ley R."/>
            <person name="Guruge J."/>
            <person name="Turnbaugh P.J."/>
            <person name="Mahowald M."/>
            <person name="Liep D."/>
            <person name="Gordon J."/>
        </authorList>
    </citation>
    <scope>NUCLEOTIDE SEQUENCE [LARGE SCALE GENOMIC DNA]</scope>
    <source>
        <strain evidence="1 2">ATCC 29149</strain>
    </source>
</reference>
<dbReference type="PaxDb" id="411470-RUMGNA_00313"/>
<reference evidence="1 2" key="1">
    <citation type="submission" date="2007-04" db="EMBL/GenBank/DDBJ databases">
        <authorList>
            <person name="Fulton L."/>
            <person name="Clifton S."/>
            <person name="Fulton B."/>
            <person name="Xu J."/>
            <person name="Minx P."/>
            <person name="Pepin K.H."/>
            <person name="Johnson M."/>
            <person name="Thiruvilangam P."/>
            <person name="Bhonagiri V."/>
            <person name="Nash W.E."/>
            <person name="Mardis E.R."/>
            <person name="Wilson R.K."/>
        </authorList>
    </citation>
    <scope>NUCLEOTIDE SEQUENCE [LARGE SCALE GENOMIC DNA]</scope>
    <source>
        <strain evidence="1 2">ATCC 29149</strain>
    </source>
</reference>
<protein>
    <submittedName>
        <fullName evidence="1">Uncharacterized protein</fullName>
    </submittedName>
</protein>
<dbReference type="AlphaFoldDB" id="A7AYE8"/>
<proteinExistence type="predicted"/>
<evidence type="ECO:0000313" key="2">
    <source>
        <dbReference type="Proteomes" id="UP000004410"/>
    </source>
</evidence>
<organism evidence="1 2">
    <name type="scientific">Mediterraneibacter gnavus (strain ATCC 29149 / DSM 114966 / JCM 6515 / VPI C7-9)</name>
    <name type="common">Ruminococcus gnavus</name>
    <dbReference type="NCBI Taxonomy" id="411470"/>
    <lineage>
        <taxon>Bacteria</taxon>
        <taxon>Bacillati</taxon>
        <taxon>Bacillota</taxon>
        <taxon>Clostridia</taxon>
        <taxon>Lachnospirales</taxon>
        <taxon>Lachnospiraceae</taxon>
        <taxon>Mediterraneibacter</taxon>
    </lineage>
</organism>
<accession>A7AYE8</accession>
<evidence type="ECO:0000313" key="1">
    <source>
        <dbReference type="EMBL" id="EDN79316.1"/>
    </source>
</evidence>
<dbReference type="Proteomes" id="UP000004410">
    <property type="component" value="Unassembled WGS sequence"/>
</dbReference>
<sequence>MNKREFYNHKRSFLFLICFNQIEISNWRIKSPKLL</sequence>
<comment type="caution">
    <text evidence="1">The sequence shown here is derived from an EMBL/GenBank/DDBJ whole genome shotgun (WGS) entry which is preliminary data.</text>
</comment>
<dbReference type="EMBL" id="AAYG02000003">
    <property type="protein sequence ID" value="EDN79316.1"/>
    <property type="molecule type" value="Genomic_DNA"/>
</dbReference>